<evidence type="ECO:0000313" key="4">
    <source>
        <dbReference type="Proteomes" id="UP000319557"/>
    </source>
</evidence>
<sequence>MNKILTATSASTENRPAAKEKDARARGFDNSEHCMHLLEEAQSLVQQSLTDDRPGAPELSVVIPVFNERETLPQVIAAVQALPITKEIIVVDDGSSDGTAEWLASQRGKSGLTIVLRRRNRGKGSALRMGFRHCRGEIIAIQDADLEYDPRDLMKVIRPIQDGLSDIAYGSRYLGNQVQDPSFLHRLGNRVLTGLSNVTTGLRLTDMETCYKAFRRDLIQGLTLRQCRFGFEPEVTAKLARSGQRFMEVPIEYQSRGYDEGKKIGWRDGVNAIYCMLRYSRWD</sequence>
<dbReference type="InterPro" id="IPR029044">
    <property type="entry name" value="Nucleotide-diphossugar_trans"/>
</dbReference>
<evidence type="ECO:0000256" key="1">
    <source>
        <dbReference type="SAM" id="MobiDB-lite"/>
    </source>
</evidence>
<dbReference type="AlphaFoldDB" id="A0A517M2A3"/>
<organism evidence="3 4">
    <name type="scientific">Rosistilla ulvae</name>
    <dbReference type="NCBI Taxonomy" id="1930277"/>
    <lineage>
        <taxon>Bacteria</taxon>
        <taxon>Pseudomonadati</taxon>
        <taxon>Planctomycetota</taxon>
        <taxon>Planctomycetia</taxon>
        <taxon>Pirellulales</taxon>
        <taxon>Pirellulaceae</taxon>
        <taxon>Rosistilla</taxon>
    </lineage>
</organism>
<feature type="region of interest" description="Disordered" evidence="1">
    <location>
        <begin position="1"/>
        <end position="24"/>
    </location>
</feature>
<name>A0A517M2A3_9BACT</name>
<dbReference type="PANTHER" id="PTHR48090:SF7">
    <property type="entry name" value="RFBJ PROTEIN"/>
    <property type="match status" value="1"/>
</dbReference>
<dbReference type="GO" id="GO:0099621">
    <property type="term" value="F:undecaprenyl-phosphate 4-deoxy-4-formamido-L-arabinose transferase activity"/>
    <property type="evidence" value="ECO:0007669"/>
    <property type="project" value="UniProtKB-EC"/>
</dbReference>
<dbReference type="SUPFAM" id="SSF53448">
    <property type="entry name" value="Nucleotide-diphospho-sugar transferases"/>
    <property type="match status" value="1"/>
</dbReference>
<dbReference type="CDD" id="cd04179">
    <property type="entry name" value="DPM_DPG-synthase_like"/>
    <property type="match status" value="1"/>
</dbReference>
<keyword evidence="4" id="KW-1185">Reference proteome</keyword>
<dbReference type="Gene3D" id="3.90.550.10">
    <property type="entry name" value="Spore Coat Polysaccharide Biosynthesis Protein SpsA, Chain A"/>
    <property type="match status" value="1"/>
</dbReference>
<keyword evidence="3" id="KW-0808">Transferase</keyword>
<dbReference type="Proteomes" id="UP000319557">
    <property type="component" value="Chromosome"/>
</dbReference>
<dbReference type="RefSeq" id="WP_246105696.1">
    <property type="nucleotide sequence ID" value="NZ_CP036261.1"/>
</dbReference>
<dbReference type="InterPro" id="IPR001173">
    <property type="entry name" value="Glyco_trans_2-like"/>
</dbReference>
<keyword evidence="3" id="KW-0328">Glycosyltransferase</keyword>
<feature type="compositionally biased region" description="Polar residues" evidence="1">
    <location>
        <begin position="1"/>
        <end position="14"/>
    </location>
</feature>
<reference evidence="3 4" key="1">
    <citation type="submission" date="2019-02" db="EMBL/GenBank/DDBJ databases">
        <title>Deep-cultivation of Planctomycetes and their phenomic and genomic characterization uncovers novel biology.</title>
        <authorList>
            <person name="Wiegand S."/>
            <person name="Jogler M."/>
            <person name="Boedeker C."/>
            <person name="Pinto D."/>
            <person name="Vollmers J."/>
            <person name="Rivas-Marin E."/>
            <person name="Kohn T."/>
            <person name="Peeters S.H."/>
            <person name="Heuer A."/>
            <person name="Rast P."/>
            <person name="Oberbeckmann S."/>
            <person name="Bunk B."/>
            <person name="Jeske O."/>
            <person name="Meyerdierks A."/>
            <person name="Storesund J.E."/>
            <person name="Kallscheuer N."/>
            <person name="Luecker S."/>
            <person name="Lage O.M."/>
            <person name="Pohl T."/>
            <person name="Merkel B.J."/>
            <person name="Hornburger P."/>
            <person name="Mueller R.-W."/>
            <person name="Bruemmer F."/>
            <person name="Labrenz M."/>
            <person name="Spormann A.M."/>
            <person name="Op den Camp H."/>
            <person name="Overmann J."/>
            <person name="Amann R."/>
            <person name="Jetten M.S.M."/>
            <person name="Mascher T."/>
            <person name="Medema M.H."/>
            <person name="Devos D.P."/>
            <person name="Kaster A.-K."/>
            <person name="Ovreas L."/>
            <person name="Rohde M."/>
            <person name="Galperin M.Y."/>
            <person name="Jogler C."/>
        </authorList>
    </citation>
    <scope>NUCLEOTIDE SEQUENCE [LARGE SCALE GENOMIC DNA]</scope>
    <source>
        <strain evidence="3 4">EC9</strain>
    </source>
</reference>
<dbReference type="PANTHER" id="PTHR48090">
    <property type="entry name" value="UNDECAPRENYL-PHOSPHATE 4-DEOXY-4-FORMAMIDO-L-ARABINOSE TRANSFERASE-RELATED"/>
    <property type="match status" value="1"/>
</dbReference>
<accession>A0A517M2A3</accession>
<dbReference type="Pfam" id="PF00535">
    <property type="entry name" value="Glycos_transf_2"/>
    <property type="match status" value="1"/>
</dbReference>
<gene>
    <name evidence="3" type="primary">arnC_3</name>
    <name evidence="3" type="ORF">EC9_32000</name>
</gene>
<dbReference type="EMBL" id="CP036261">
    <property type="protein sequence ID" value="QDS89004.1"/>
    <property type="molecule type" value="Genomic_DNA"/>
</dbReference>
<protein>
    <submittedName>
        <fullName evidence="3">Undecaprenyl-phosphate 4-deoxy-4-formamido-L-arabinose transferase</fullName>
        <ecNumber evidence="3">2.4.2.53</ecNumber>
    </submittedName>
</protein>
<dbReference type="KEGG" id="ruv:EC9_32000"/>
<proteinExistence type="predicted"/>
<dbReference type="InterPro" id="IPR050256">
    <property type="entry name" value="Glycosyltransferase_2"/>
</dbReference>
<dbReference type="EC" id="2.4.2.53" evidence="3"/>
<evidence type="ECO:0000313" key="3">
    <source>
        <dbReference type="EMBL" id="QDS89004.1"/>
    </source>
</evidence>
<feature type="domain" description="Glycosyltransferase 2-like" evidence="2">
    <location>
        <begin position="60"/>
        <end position="220"/>
    </location>
</feature>
<evidence type="ECO:0000259" key="2">
    <source>
        <dbReference type="Pfam" id="PF00535"/>
    </source>
</evidence>